<dbReference type="InterPro" id="IPR027417">
    <property type="entry name" value="P-loop_NTPase"/>
</dbReference>
<feature type="compositionally biased region" description="Basic and acidic residues" evidence="1">
    <location>
        <begin position="226"/>
        <end position="296"/>
    </location>
</feature>
<feature type="compositionally biased region" description="Basic and acidic residues" evidence="1">
    <location>
        <begin position="541"/>
        <end position="560"/>
    </location>
</feature>
<feature type="compositionally biased region" description="Basic and acidic residues" evidence="1">
    <location>
        <begin position="327"/>
        <end position="348"/>
    </location>
</feature>
<dbReference type="InterPro" id="IPR026314">
    <property type="entry name" value="YLP_motif_con_p1"/>
</dbReference>
<organism evidence="2 3">
    <name type="scientific">Ranitomeya imitator</name>
    <name type="common">mimic poison frog</name>
    <dbReference type="NCBI Taxonomy" id="111125"/>
    <lineage>
        <taxon>Eukaryota</taxon>
        <taxon>Metazoa</taxon>
        <taxon>Chordata</taxon>
        <taxon>Craniata</taxon>
        <taxon>Vertebrata</taxon>
        <taxon>Euteleostomi</taxon>
        <taxon>Amphibia</taxon>
        <taxon>Batrachia</taxon>
        <taxon>Anura</taxon>
        <taxon>Neobatrachia</taxon>
        <taxon>Hyloidea</taxon>
        <taxon>Dendrobatidae</taxon>
        <taxon>Dendrobatinae</taxon>
        <taxon>Ranitomeya</taxon>
    </lineage>
</organism>
<feature type="compositionally biased region" description="Acidic residues" evidence="1">
    <location>
        <begin position="527"/>
        <end position="540"/>
    </location>
</feature>
<reference evidence="2" key="1">
    <citation type="submission" date="2023-07" db="EMBL/GenBank/DDBJ databases">
        <authorList>
            <person name="Stuckert A."/>
        </authorList>
    </citation>
    <scope>NUCLEOTIDE SEQUENCE</scope>
</reference>
<protein>
    <recommendedName>
        <fullName evidence="4">YLP motif-containing protein 1</fullName>
    </recommendedName>
</protein>
<dbReference type="Pfam" id="PF13671">
    <property type="entry name" value="AAA_33"/>
    <property type="match status" value="1"/>
</dbReference>
<dbReference type="SUPFAM" id="SSF52540">
    <property type="entry name" value="P-loop containing nucleoside triphosphate hydrolases"/>
    <property type="match status" value="1"/>
</dbReference>
<dbReference type="Gene3D" id="1.10.443.10">
    <property type="entry name" value="Intergrase catalytic core"/>
    <property type="match status" value="1"/>
</dbReference>
<comment type="caution">
    <text evidence="2">The sequence shown here is derived from an EMBL/GenBank/DDBJ whole genome shotgun (WGS) entry which is preliminary data.</text>
</comment>
<feature type="region of interest" description="Disordered" evidence="1">
    <location>
        <begin position="226"/>
        <end position="348"/>
    </location>
</feature>
<dbReference type="Proteomes" id="UP001176940">
    <property type="component" value="Unassembled WGS sequence"/>
</dbReference>
<evidence type="ECO:0000313" key="3">
    <source>
        <dbReference type="Proteomes" id="UP001176940"/>
    </source>
</evidence>
<evidence type="ECO:0000313" key="2">
    <source>
        <dbReference type="EMBL" id="CAJ0949364.1"/>
    </source>
</evidence>
<keyword evidence="3" id="KW-1185">Reference proteome</keyword>
<dbReference type="PANTHER" id="PTHR13413:SF0">
    <property type="entry name" value="YLP MOTIF-CONTAINING PROTEIN 1"/>
    <property type="match status" value="1"/>
</dbReference>
<dbReference type="EMBL" id="CAUEEQ010030018">
    <property type="protein sequence ID" value="CAJ0949364.1"/>
    <property type="molecule type" value="Genomic_DNA"/>
</dbReference>
<name>A0ABN9LSA6_9NEOB</name>
<dbReference type="Gene3D" id="3.40.50.300">
    <property type="entry name" value="P-loop containing nucleotide triphosphate hydrolases"/>
    <property type="match status" value="1"/>
</dbReference>
<feature type="region of interest" description="Disordered" evidence="1">
    <location>
        <begin position="527"/>
        <end position="560"/>
    </location>
</feature>
<dbReference type="PANTHER" id="PTHR13413">
    <property type="entry name" value="YLP MOTIF CONTAINING PROTEIN NUCLEAR PROTEIN ZAP"/>
    <property type="match status" value="1"/>
</dbReference>
<dbReference type="InterPro" id="IPR013762">
    <property type="entry name" value="Integrase-like_cat_sf"/>
</dbReference>
<evidence type="ECO:0008006" key="4">
    <source>
        <dbReference type="Google" id="ProtNLM"/>
    </source>
</evidence>
<gene>
    <name evidence="2" type="ORF">RIMI_LOCUS12574722</name>
</gene>
<sequence length="586" mass="67751">MYSGSCPTSTTLDLNLVLDALTGPLFEPLDSIPLKNVTYKVALLIALTSARRVGDIQALSIDPPFLMTYQDRVVLKPDPSYLPKVATKYHRSQEIFLPSFYDNPLNPEEEKLHMLDVKRAVLSYIERTQSCRQSRALFVSFQGHRKGHGVTKATLSRWIREAIHLAYLSKGKDPPDGVKAHSARAVSSSWAENKDLSIELIYYLIDCYDRDLRDRDPYFERQSNKHLDRRGYERERERDRDRLDSHRDRGEHDRERFDRDRHSREERSSSYRDKETTNRRSGSDKPSYERKPERSSFEAPAPAFGATRRPFSDERPLLPTPVPVPPPEKKPETKNVDDLLKKPGRGNRPDRIVVIMRGLPGSGKTHVAKLIRDKEVEYGGSAPRVLSLDDYFMTEVEKVEKDPESGKKVVKKVMEYEYEPEMEDTYRCGMLKSFKKTLDDGFFPFIILDSIHDRVRHFEQFWSAAKTKGFEVYLAEIAADTQTCAKRNVHGRSLKDLNKMADSWEAAPRHMMRLDIRSLLQDAAIEEVEMEDSEPSADPEQEVKKELEEEESERGYLPKSKWEMDTSEAKLVPFIPWCFTCEEGFT</sequence>
<accession>A0ABN9LSA6</accession>
<evidence type="ECO:0000256" key="1">
    <source>
        <dbReference type="SAM" id="MobiDB-lite"/>
    </source>
</evidence>
<proteinExistence type="predicted"/>